<dbReference type="RefSeq" id="WP_173146418.1">
    <property type="nucleotide sequence ID" value="NZ_CP053985.1"/>
</dbReference>
<keyword evidence="3" id="KW-1185">Reference proteome</keyword>
<accession>A0A7D4IAI6</accession>
<evidence type="ECO:0000256" key="1">
    <source>
        <dbReference type="SAM" id="MobiDB-lite"/>
    </source>
</evidence>
<evidence type="ECO:0000313" key="2">
    <source>
        <dbReference type="EMBL" id="QKH37581.1"/>
    </source>
</evidence>
<dbReference type="EMBL" id="CP053985">
    <property type="protein sequence ID" value="QKH37581.1"/>
    <property type="molecule type" value="Genomic_DNA"/>
</dbReference>
<dbReference type="Proteomes" id="UP000500970">
    <property type="component" value="Chromosome"/>
</dbReference>
<feature type="region of interest" description="Disordered" evidence="1">
    <location>
        <begin position="223"/>
        <end position="247"/>
    </location>
</feature>
<name>A0A7D4IAI6_9BURK</name>
<organism evidence="2 3">
    <name type="scientific">Achromobacter pestifer</name>
    <dbReference type="NCBI Taxonomy" id="1353889"/>
    <lineage>
        <taxon>Bacteria</taxon>
        <taxon>Pseudomonadati</taxon>
        <taxon>Pseudomonadota</taxon>
        <taxon>Betaproteobacteria</taxon>
        <taxon>Burkholderiales</taxon>
        <taxon>Alcaligenaceae</taxon>
        <taxon>Achromobacter</taxon>
    </lineage>
</organism>
<reference evidence="2 3" key="1">
    <citation type="submission" date="2020-05" db="EMBL/GenBank/DDBJ databases">
        <title>FDA dAtabase for Regulatory Grade micrObial Sequences (FDA-ARGOS): Supporting development and validation of Infectious Disease Dx tests.</title>
        <authorList>
            <person name="Sproer C."/>
            <person name="Gronow S."/>
            <person name="Severitt S."/>
            <person name="Schroder I."/>
            <person name="Tallon L."/>
            <person name="Sadzewicz L."/>
            <person name="Zhao X."/>
            <person name="Vavikolanu K."/>
            <person name="Mehta A."/>
            <person name="Aluvathingal J."/>
            <person name="Nadendla S."/>
            <person name="Myers T."/>
            <person name="Yan Y."/>
            <person name="Sichtig H."/>
        </authorList>
    </citation>
    <scope>NUCLEOTIDE SEQUENCE [LARGE SCALE GENOMIC DNA]</scope>
    <source>
        <strain evidence="2 3">FDAARGOS_790</strain>
    </source>
</reference>
<dbReference type="AlphaFoldDB" id="A0A7D4IAI6"/>
<proteinExistence type="predicted"/>
<protein>
    <submittedName>
        <fullName evidence="2">Uncharacterized protein</fullName>
    </submittedName>
</protein>
<gene>
    <name evidence="2" type="ORF">FOC84_22670</name>
</gene>
<evidence type="ECO:0000313" key="3">
    <source>
        <dbReference type="Proteomes" id="UP000500970"/>
    </source>
</evidence>
<sequence length="247" mass="27065">MQPADIPPATLGALVVNEMLLMYGAKFAQQWQGLTARELKDSWNQKLAGLDEVQVRRGLVACLTQEWPPTLPQFIKLCCPWMVPEVAYHEAVRGLAARRRGELGIWSHPAVYWAAVGVSTVDLLGCTYGAIKARWEKTLNEELAKGAWADIPLPRAALPAPGQTLATRAEAEAALRKMGAQKVLRDRGRPHRSWIEKWEARIAHGDHPSKGIADMLRRAKGDSGEAQGCRQGGACGKTGKQCEVADE</sequence>
<dbReference type="KEGG" id="apes:FOC84_22670"/>